<evidence type="ECO:0000313" key="9">
    <source>
        <dbReference type="EMBL" id="GEP68456.1"/>
    </source>
</evidence>
<protein>
    <recommendedName>
        <fullName evidence="8">Coenzyme F420:L-glutamate ligase-like domain-containing protein</fullName>
    </recommendedName>
</protein>
<organism evidence="9 10">
    <name type="scientific">Cellulomonas soli</name>
    <dbReference type="NCBI Taxonomy" id="931535"/>
    <lineage>
        <taxon>Bacteria</taxon>
        <taxon>Bacillati</taxon>
        <taxon>Actinomycetota</taxon>
        <taxon>Actinomycetes</taxon>
        <taxon>Micrococcales</taxon>
        <taxon>Cellulomonadaceae</taxon>
        <taxon>Cellulomonas</taxon>
    </lineage>
</organism>
<dbReference type="GO" id="GO:0052618">
    <property type="term" value="F:coenzyme F420-0:L-glutamate ligase activity"/>
    <property type="evidence" value="ECO:0007669"/>
    <property type="project" value="TreeGrafter"/>
</dbReference>
<keyword evidence="4" id="KW-0460">Magnesium</keyword>
<dbReference type="PANTHER" id="PTHR47917:SF1">
    <property type="entry name" value="COENZYME F420:L-GLUTAMATE LIGASE"/>
    <property type="match status" value="1"/>
</dbReference>
<keyword evidence="10" id="KW-1185">Reference proteome</keyword>
<dbReference type="SUPFAM" id="SSF144010">
    <property type="entry name" value="CofE-like"/>
    <property type="match status" value="1"/>
</dbReference>
<gene>
    <name evidence="9" type="ORF">CSO01_11710</name>
</gene>
<dbReference type="RefSeq" id="WP_146952200.1">
    <property type="nucleotide sequence ID" value="NZ_BAABBJ010000009.1"/>
</dbReference>
<reference evidence="9 10" key="1">
    <citation type="submission" date="2019-07" db="EMBL/GenBank/DDBJ databases">
        <title>Whole genome shotgun sequence of Cellulomonas soli NBRC 109434.</title>
        <authorList>
            <person name="Hosoyama A."/>
            <person name="Uohara A."/>
            <person name="Ohji S."/>
            <person name="Ichikawa N."/>
        </authorList>
    </citation>
    <scope>NUCLEOTIDE SEQUENCE [LARGE SCALE GENOMIC DNA]</scope>
    <source>
        <strain evidence="9 10">NBRC 109434</strain>
    </source>
</reference>
<dbReference type="Proteomes" id="UP000321798">
    <property type="component" value="Unassembled WGS sequence"/>
</dbReference>
<proteinExistence type="predicted"/>
<evidence type="ECO:0000256" key="1">
    <source>
        <dbReference type="ARBA" id="ARBA00022598"/>
    </source>
</evidence>
<keyword evidence="5" id="KW-0630">Potassium</keyword>
<evidence type="ECO:0000256" key="7">
    <source>
        <dbReference type="ARBA" id="ARBA00023211"/>
    </source>
</evidence>
<evidence type="ECO:0000256" key="6">
    <source>
        <dbReference type="ARBA" id="ARBA00023134"/>
    </source>
</evidence>
<evidence type="ECO:0000259" key="8">
    <source>
        <dbReference type="Pfam" id="PF01996"/>
    </source>
</evidence>
<evidence type="ECO:0000256" key="2">
    <source>
        <dbReference type="ARBA" id="ARBA00022723"/>
    </source>
</evidence>
<keyword evidence="1" id="KW-0436">Ligase</keyword>
<dbReference type="InterPro" id="IPR008225">
    <property type="entry name" value="F420-0_g-glutamyl_ligase"/>
</dbReference>
<evidence type="ECO:0000313" key="10">
    <source>
        <dbReference type="Proteomes" id="UP000321798"/>
    </source>
</evidence>
<name>A0A512PBA9_9CELL</name>
<sequence length="282" mass="29055">MTEASGPEAGPATEPAAEPATELRVWAPDGLPEIVAGDDLVTLVVDVLRADAVGDPSRRLVDGDVVVLTSKVVSKAEGRQVAADDREQAITDETVRVVATREHPGGVTRIVENRLGLVMAAAGVDASNTPDGTVLLLPLDPDASARALRAGLRAAFGVQVGVVVSDTAGRPWRQGVADLAIGAAGLQVLEDLRGQVDTFGRALTMTVAAVADEIASAAELVKGKATGRPLAVVRGVGRHVTAEDGPGARSLVRVGPDDMFRQGSAEAYAQGWKDALESEPGR</sequence>
<keyword evidence="6" id="KW-0342">GTP-binding</keyword>
<evidence type="ECO:0000256" key="5">
    <source>
        <dbReference type="ARBA" id="ARBA00022958"/>
    </source>
</evidence>
<dbReference type="GO" id="GO:0046872">
    <property type="term" value="F:metal ion binding"/>
    <property type="evidence" value="ECO:0007669"/>
    <property type="project" value="UniProtKB-KW"/>
</dbReference>
<keyword evidence="7" id="KW-0464">Manganese</keyword>
<dbReference type="PANTHER" id="PTHR47917">
    <property type="match status" value="1"/>
</dbReference>
<dbReference type="OrthoDB" id="9788295at2"/>
<dbReference type="GO" id="GO:0005525">
    <property type="term" value="F:GTP binding"/>
    <property type="evidence" value="ECO:0007669"/>
    <property type="project" value="UniProtKB-KW"/>
</dbReference>
<dbReference type="NCBIfam" id="NF009810">
    <property type="entry name" value="PRK13294.1"/>
    <property type="match status" value="1"/>
</dbReference>
<feature type="domain" description="Coenzyme F420:L-glutamate ligase-like" evidence="8">
    <location>
        <begin position="31"/>
        <end position="235"/>
    </location>
</feature>
<dbReference type="EMBL" id="BKAL01000003">
    <property type="protein sequence ID" value="GEP68456.1"/>
    <property type="molecule type" value="Genomic_DNA"/>
</dbReference>
<keyword evidence="2" id="KW-0479">Metal-binding</keyword>
<evidence type="ECO:0000256" key="4">
    <source>
        <dbReference type="ARBA" id="ARBA00022842"/>
    </source>
</evidence>
<dbReference type="Gene3D" id="3.90.1660.10">
    <property type="entry name" value="CofE-like domain"/>
    <property type="match status" value="1"/>
</dbReference>
<dbReference type="AlphaFoldDB" id="A0A512PBA9"/>
<dbReference type="Gene3D" id="3.30.1330.100">
    <property type="entry name" value="CofE-like"/>
    <property type="match status" value="2"/>
</dbReference>
<evidence type="ECO:0000256" key="3">
    <source>
        <dbReference type="ARBA" id="ARBA00022741"/>
    </source>
</evidence>
<dbReference type="Pfam" id="PF01996">
    <property type="entry name" value="F420_ligase"/>
    <property type="match status" value="1"/>
</dbReference>
<dbReference type="NCBIfam" id="TIGR01916">
    <property type="entry name" value="F420_cofE"/>
    <property type="match status" value="1"/>
</dbReference>
<comment type="caution">
    <text evidence="9">The sequence shown here is derived from an EMBL/GenBank/DDBJ whole genome shotgun (WGS) entry which is preliminary data.</text>
</comment>
<keyword evidence="3" id="KW-0547">Nucleotide-binding</keyword>
<dbReference type="InterPro" id="IPR002847">
    <property type="entry name" value="F420-0_gamma-glut_ligase-dom"/>
</dbReference>
<accession>A0A512PBA9</accession>